<keyword evidence="3" id="KW-1185">Reference proteome</keyword>
<dbReference type="EMBL" id="CP149822">
    <property type="protein sequence ID" value="WZN42369.1"/>
    <property type="molecule type" value="Genomic_DNA"/>
</dbReference>
<feature type="signal peptide" evidence="1">
    <location>
        <begin position="1"/>
        <end position="21"/>
    </location>
</feature>
<feature type="chain" id="PRO_5046921593" evidence="1">
    <location>
        <begin position="22"/>
        <end position="848"/>
    </location>
</feature>
<proteinExistence type="predicted"/>
<name>A0ABZ2YRF8_9BACT</name>
<sequence length="848" mass="94251">MKIISPIIWALCGLTAGSAAAQERVSLESSALRLGWSQSPQGYALNQLSVKRNGSWTDLPHAGGEYTLLYSAAPPSKEPQPVYNAAGDKINFPESIYRYVIPLWKELTGPVQLNTAGEALHFFPSGVKSEGKGQAFASESDRASMRALWQTDPAFPSDVTVTIQLTAKTDGYFSIATPTLATWPQNGFSWAGIPGYYQSNAVEKDFIKSAVYMQGIPDKPLIVRDRAASTLSPFIEGKNRVTLAVTAAPGTARDPWEGKAKTQTVWRLGLSLMNRKGELTPTLYHPVLGQEGSFLQRGQTATFSFRYTLQDAGWYQVYKHAVNDIYRFPDFLAMKSTKRSLTDRILAMHRYVTNDSTSLWRTEDFNSMKIGAQAYLGGVHGSEKDAMKNSDYGAMWMLAGIMNDPVLKETRLPYARNFKLQQQTVAPGFFHGAAAGQYYLSKSKRFTEEWGPYVEPIGTTYYVLMDAGNILLFNPGDAAMKKEVADAAERLLSWMDDQGRWQVAYDQATQAPMFREVEDLRPTFYGMLIAYKILNQSRYLEAARKGADWFVRHAVDSGRFLGVCGDTRFAPDFATAQSAQALLELYEVTKEKKYRDAAVKTAKMYTTSIFTHPIPDGKTKWVNGMERKDWEISQAGLSFEHGGTFGSANYRGPILLASHAGMFVRMFSLTKDSLFLHMARAAALGRDAFVDDATGVASYYWDVMNKGAGPYPHHAWWQIGWITDYLLAEAEMRSGGKVVFPRGFITPKVGPHQSYGHAPGKVNGKPANLLLRQGLLQCDNPCLDYYCAMGTDGKKLFLILLNNDDQPMDATVNIDFSKLTVKPAGAKDRYPVQIAPYGIQVVEISLRK</sequence>
<evidence type="ECO:0000313" key="3">
    <source>
        <dbReference type="Proteomes" id="UP001485459"/>
    </source>
</evidence>
<dbReference type="InterPro" id="IPR008928">
    <property type="entry name" value="6-hairpin_glycosidase_sf"/>
</dbReference>
<organism evidence="2 3">
    <name type="scientific">Chitinophaga pollutisoli</name>
    <dbReference type="NCBI Taxonomy" id="3133966"/>
    <lineage>
        <taxon>Bacteria</taxon>
        <taxon>Pseudomonadati</taxon>
        <taxon>Bacteroidota</taxon>
        <taxon>Chitinophagia</taxon>
        <taxon>Chitinophagales</taxon>
        <taxon>Chitinophagaceae</taxon>
        <taxon>Chitinophaga</taxon>
    </lineage>
</organism>
<gene>
    <name evidence="2" type="ORF">WJU16_04900</name>
</gene>
<dbReference type="Gene3D" id="1.50.10.20">
    <property type="match status" value="1"/>
</dbReference>
<keyword evidence="1" id="KW-0732">Signal</keyword>
<accession>A0ABZ2YRF8</accession>
<reference evidence="3" key="1">
    <citation type="submission" date="2024-03" db="EMBL/GenBank/DDBJ databases">
        <title>Chitinophaga horti sp. nov., isolated from garden soil.</title>
        <authorList>
            <person name="Lee D.S."/>
            <person name="Han D.M."/>
            <person name="Baek J.H."/>
            <person name="Choi D.G."/>
            <person name="Jeon J.H."/>
            <person name="Jeon C.O."/>
        </authorList>
    </citation>
    <scope>NUCLEOTIDE SEQUENCE [LARGE SCALE GENOMIC DNA]</scope>
    <source>
        <strain evidence="3">GPA1</strain>
    </source>
</reference>
<dbReference type="RefSeq" id="WP_341837203.1">
    <property type="nucleotide sequence ID" value="NZ_CP149822.1"/>
</dbReference>
<protein>
    <submittedName>
        <fullName evidence="2">Glycerophosphoryl diester phosphodiesterase</fullName>
    </submittedName>
</protein>
<evidence type="ECO:0000313" key="2">
    <source>
        <dbReference type="EMBL" id="WZN42369.1"/>
    </source>
</evidence>
<dbReference type="SUPFAM" id="SSF48208">
    <property type="entry name" value="Six-hairpin glycosidases"/>
    <property type="match status" value="1"/>
</dbReference>
<dbReference type="Proteomes" id="UP001485459">
    <property type="component" value="Chromosome"/>
</dbReference>
<evidence type="ECO:0000256" key="1">
    <source>
        <dbReference type="SAM" id="SignalP"/>
    </source>
</evidence>